<organism evidence="2 3">
    <name type="scientific">Basidiobolus ranarum</name>
    <dbReference type="NCBI Taxonomy" id="34480"/>
    <lineage>
        <taxon>Eukaryota</taxon>
        <taxon>Fungi</taxon>
        <taxon>Fungi incertae sedis</taxon>
        <taxon>Zoopagomycota</taxon>
        <taxon>Entomophthoromycotina</taxon>
        <taxon>Basidiobolomycetes</taxon>
        <taxon>Basidiobolales</taxon>
        <taxon>Basidiobolaceae</taxon>
        <taxon>Basidiobolus</taxon>
    </lineage>
</organism>
<reference evidence="2 3" key="1">
    <citation type="submission" date="2023-04" db="EMBL/GenBank/DDBJ databases">
        <title>Genome of Basidiobolus ranarum AG-B5.</title>
        <authorList>
            <person name="Stajich J.E."/>
            <person name="Carter-House D."/>
            <person name="Gryganskyi A."/>
        </authorList>
    </citation>
    <scope>NUCLEOTIDE SEQUENCE [LARGE SCALE GENOMIC DNA]</scope>
    <source>
        <strain evidence="2 3">AG-B5</strain>
    </source>
</reference>
<feature type="transmembrane region" description="Helical" evidence="1">
    <location>
        <begin position="66"/>
        <end position="85"/>
    </location>
</feature>
<dbReference type="EMBL" id="JASJQH010007372">
    <property type="protein sequence ID" value="KAK9709931.1"/>
    <property type="molecule type" value="Genomic_DNA"/>
</dbReference>
<evidence type="ECO:0000313" key="3">
    <source>
        <dbReference type="Proteomes" id="UP001479436"/>
    </source>
</evidence>
<keyword evidence="1" id="KW-0472">Membrane</keyword>
<evidence type="ECO:0000256" key="1">
    <source>
        <dbReference type="SAM" id="Phobius"/>
    </source>
</evidence>
<proteinExistence type="predicted"/>
<protein>
    <submittedName>
        <fullName evidence="2">Uncharacterized protein</fullName>
    </submittedName>
</protein>
<evidence type="ECO:0000313" key="2">
    <source>
        <dbReference type="EMBL" id="KAK9709931.1"/>
    </source>
</evidence>
<keyword evidence="3" id="KW-1185">Reference proteome</keyword>
<dbReference type="Proteomes" id="UP001479436">
    <property type="component" value="Unassembled WGS sequence"/>
</dbReference>
<accession>A0ABR2VYC1</accession>
<feature type="transmembrane region" description="Helical" evidence="1">
    <location>
        <begin position="97"/>
        <end position="120"/>
    </location>
</feature>
<gene>
    <name evidence="2" type="ORF">K7432_008721</name>
</gene>
<name>A0ABR2VYC1_9FUNG</name>
<keyword evidence="1" id="KW-1133">Transmembrane helix</keyword>
<comment type="caution">
    <text evidence="2">The sequence shown here is derived from an EMBL/GenBank/DDBJ whole genome shotgun (WGS) entry which is preliminary data.</text>
</comment>
<keyword evidence="1" id="KW-0812">Transmembrane</keyword>
<sequence>MTALTALRTLSGVPRLTVRNVSSHSTRATLFKLRSYTVDSSKKKEEVEKELVYQADVGEAAKYLKLMSFGSFTIAGIATPIIFVLKDSPALAEANVNLSVLGASLLASGLSTFLIHRFFAPFVTKIHLHKSHSTFANEDSEHLITPFTKITLETMSLLGMPRYTTLQLRDLLPGNKNLETWVVKSGVNTGKGPKTFWLERRQYKDEVLKMIKVVKDWQTSQGSGGRMV</sequence>